<name>A0A1I7DC14_9BURK</name>
<sequence>MKKSILYTAGALAFCELCIASPAAAQSSVTLYGAADEWVGMQKPLGGKTAVVLGNSGDSPAFLGFKGREDLGSGYYAIFTLQAFLRMTSGAYGRYNGDSFFSRNSYAGIEAPWGTVTAGRMATLINYNSVSFNPMGDSTVFSPMITRVFNGVGNQTVLGDSDWNNAVRYVSPNLKGFVGSALYAFGGAAGEAGQNKWSLSAAYYNGRFSSSIVYQTIKYNLTADDLGASVAGLTSQSVAEVNVAYDFSLFKLYGEYLYLKDNVKLGGMSNNTGQVGFTIPVGVGTVKGSYVYSENSQGTVGQGKTRNIAALMYDYPLSVRTEIYAAYAYDHFTGLSSGQTLGVGILSRF</sequence>
<feature type="signal peptide" evidence="1">
    <location>
        <begin position="1"/>
        <end position="25"/>
    </location>
</feature>
<dbReference type="AlphaFoldDB" id="A0A1I7DC14"/>
<proteinExistence type="predicted"/>
<protein>
    <submittedName>
        <fullName evidence="3">Outer membrane protein (Porin)</fullName>
    </submittedName>
</protein>
<feature type="chain" id="PRO_5011613592" evidence="1">
    <location>
        <begin position="26"/>
        <end position="349"/>
    </location>
</feature>
<evidence type="ECO:0000313" key="4">
    <source>
        <dbReference type="Proteomes" id="UP000198844"/>
    </source>
</evidence>
<evidence type="ECO:0000256" key="1">
    <source>
        <dbReference type="SAM" id="SignalP"/>
    </source>
</evidence>
<dbReference type="EMBL" id="FPBH01000009">
    <property type="protein sequence ID" value="SFU09124.1"/>
    <property type="molecule type" value="Genomic_DNA"/>
</dbReference>
<accession>A0A1I7DC14</accession>
<dbReference type="Gene3D" id="2.40.160.10">
    <property type="entry name" value="Porin"/>
    <property type="match status" value="1"/>
</dbReference>
<dbReference type="InterPro" id="IPR033900">
    <property type="entry name" value="Gram_neg_porin_domain"/>
</dbReference>
<organism evidence="3 4">
    <name type="scientific">Paraburkholderia aspalathi</name>
    <dbReference type="NCBI Taxonomy" id="1324617"/>
    <lineage>
        <taxon>Bacteria</taxon>
        <taxon>Pseudomonadati</taxon>
        <taxon>Pseudomonadota</taxon>
        <taxon>Betaproteobacteria</taxon>
        <taxon>Burkholderiales</taxon>
        <taxon>Burkholderiaceae</taxon>
        <taxon>Paraburkholderia</taxon>
    </lineage>
</organism>
<reference evidence="3 4" key="1">
    <citation type="submission" date="2016-10" db="EMBL/GenBank/DDBJ databases">
        <authorList>
            <person name="de Groot N.N."/>
        </authorList>
    </citation>
    <scope>NUCLEOTIDE SEQUENCE [LARGE SCALE GENOMIC DNA]</scope>
    <source>
        <strain evidence="3 4">LMG 27731</strain>
    </source>
</reference>
<dbReference type="GO" id="GO:0015288">
    <property type="term" value="F:porin activity"/>
    <property type="evidence" value="ECO:0007669"/>
    <property type="project" value="InterPro"/>
</dbReference>
<evidence type="ECO:0000259" key="2">
    <source>
        <dbReference type="Pfam" id="PF13609"/>
    </source>
</evidence>
<dbReference type="SUPFAM" id="SSF56935">
    <property type="entry name" value="Porins"/>
    <property type="match status" value="1"/>
</dbReference>
<feature type="domain" description="Porin" evidence="2">
    <location>
        <begin position="12"/>
        <end position="333"/>
    </location>
</feature>
<dbReference type="GO" id="GO:0016020">
    <property type="term" value="C:membrane"/>
    <property type="evidence" value="ECO:0007669"/>
    <property type="project" value="InterPro"/>
</dbReference>
<dbReference type="RefSeq" id="WP_244179384.1">
    <property type="nucleotide sequence ID" value="NZ_FPBH01000009.1"/>
</dbReference>
<dbReference type="Proteomes" id="UP000198844">
    <property type="component" value="Unassembled WGS sequence"/>
</dbReference>
<gene>
    <name evidence="3" type="ORF">SAMN05192563_1009132</name>
</gene>
<dbReference type="CDD" id="cd00342">
    <property type="entry name" value="gram_neg_porins"/>
    <property type="match status" value="1"/>
</dbReference>
<dbReference type="Pfam" id="PF13609">
    <property type="entry name" value="Porin_4"/>
    <property type="match status" value="1"/>
</dbReference>
<keyword evidence="1" id="KW-0732">Signal</keyword>
<evidence type="ECO:0000313" key="3">
    <source>
        <dbReference type="EMBL" id="SFU09124.1"/>
    </source>
</evidence>
<dbReference type="InterPro" id="IPR023614">
    <property type="entry name" value="Porin_dom_sf"/>
</dbReference>